<keyword evidence="2" id="KW-1185">Reference proteome</keyword>
<evidence type="ECO:0000313" key="1">
    <source>
        <dbReference type="EMBL" id="MVZ97914.1"/>
    </source>
</evidence>
<organism evidence="1 2">
    <name type="scientific">Sphingorhabdus profundilacus</name>
    <dbReference type="NCBI Taxonomy" id="2509718"/>
    <lineage>
        <taxon>Bacteria</taxon>
        <taxon>Pseudomonadati</taxon>
        <taxon>Pseudomonadota</taxon>
        <taxon>Alphaproteobacteria</taxon>
        <taxon>Sphingomonadales</taxon>
        <taxon>Sphingomonadaceae</taxon>
        <taxon>Sphingorhabdus</taxon>
    </lineage>
</organism>
<evidence type="ECO:0000313" key="2">
    <source>
        <dbReference type="Proteomes" id="UP000471147"/>
    </source>
</evidence>
<reference evidence="1 2" key="1">
    <citation type="submission" date="2019-01" db="EMBL/GenBank/DDBJ databases">
        <title>Sphingorhabdus lacus sp.nov., isolated from an oligotrophic freshwater lake.</title>
        <authorList>
            <person name="Park M."/>
        </authorList>
    </citation>
    <scope>NUCLEOTIDE SEQUENCE [LARGE SCALE GENOMIC DNA]</scope>
    <source>
        <strain evidence="1 2">IMCC26285</strain>
    </source>
</reference>
<dbReference type="AlphaFoldDB" id="A0A6I4M0Z0"/>
<dbReference type="EMBL" id="SDWJ01000002">
    <property type="protein sequence ID" value="MVZ97914.1"/>
    <property type="molecule type" value="Genomic_DNA"/>
</dbReference>
<sequence>MVDRVFVQMWGPFRDRLIATHEFYVAEAKSRLLAQFNDEAMKADADCHAEAWLAGRAQHFDPERDDPAAAYEQSWDEAVAFYQSLVDLQKTTRLSIVAGMYHEWEKHLRDWLGQEMGHHRLGEHTHAAIWKAVIGDLLEFLECLQWPVRDRPYYVDLNLCHLVVNVYKHGSGNSFNELKEKAPELVGAKADLPGFFLSALDYTNLEVDDADLDRFSNAIIAFWKDVPENVFFSQISGEPKWLKKAVEKDLG</sequence>
<accession>A0A6I4M0Z0</accession>
<dbReference type="Proteomes" id="UP000471147">
    <property type="component" value="Unassembled WGS sequence"/>
</dbReference>
<gene>
    <name evidence="1" type="ORF">EUU23_09365</name>
</gene>
<protein>
    <submittedName>
        <fullName evidence="1">Uncharacterized protein</fullName>
    </submittedName>
</protein>
<proteinExistence type="predicted"/>
<comment type="caution">
    <text evidence="1">The sequence shown here is derived from an EMBL/GenBank/DDBJ whole genome shotgun (WGS) entry which is preliminary data.</text>
</comment>
<dbReference type="OrthoDB" id="1354489at2"/>
<dbReference type="RefSeq" id="WP_160353888.1">
    <property type="nucleotide sequence ID" value="NZ_SDWJ01000002.1"/>
</dbReference>
<name>A0A6I4M0Z0_9SPHN</name>